<protein>
    <recommendedName>
        <fullName evidence="5 10">Phosphomannomutase</fullName>
        <ecNumber evidence="5 10">5.4.2.8</ecNumber>
    </recommendedName>
</protein>
<dbReference type="Gene3D" id="3.30.1240.20">
    <property type="match status" value="1"/>
</dbReference>
<proteinExistence type="inferred from homology"/>
<evidence type="ECO:0000313" key="11">
    <source>
        <dbReference type="EMBL" id="KAK7522118.1"/>
    </source>
</evidence>
<evidence type="ECO:0000256" key="1">
    <source>
        <dbReference type="ARBA" id="ARBA00004496"/>
    </source>
</evidence>
<keyword evidence="7" id="KW-0479">Metal-binding</keyword>
<sequence length="269" mass="30519">MAQAASIYPPLNERPIKNAVVLFDVDGTLTPARRSVSPEMLQLLSELRHKVAIGFVGGSDLAKQQEQLGTREIPVTTLFDFCFAENGLTAIRMGEPLASHSFIKWIGEDKYKQLANFILHYIADMDIPIKRGTFIEFRNGMINVSPIGRNASVQERHEFEAYDKQHQVRAKFVEALKQRFPDLGLTFSIGGQISFDVFPNGWDKTYCLQHIENEKNLPGGVDYTTIHFFGDKTYKGGNDWEIYEDPRTVGHSVKNPEETAEELKKLFFS</sequence>
<dbReference type="EMBL" id="JBBPHU010000002">
    <property type="protein sequence ID" value="KAK7522118.1"/>
    <property type="molecule type" value="Genomic_DNA"/>
</dbReference>
<keyword evidence="12" id="KW-1185">Reference proteome</keyword>
<dbReference type="SUPFAM" id="SSF56784">
    <property type="entry name" value="HAD-like"/>
    <property type="match status" value="1"/>
</dbReference>
<comment type="similarity">
    <text evidence="3 10">Belongs to the eukaryotic PMM family.</text>
</comment>
<dbReference type="SFLD" id="SFLDS00003">
    <property type="entry name" value="Haloacid_Dehalogenase"/>
    <property type="match status" value="1"/>
</dbReference>
<dbReference type="InterPro" id="IPR036412">
    <property type="entry name" value="HAD-like_sf"/>
</dbReference>
<evidence type="ECO:0000256" key="7">
    <source>
        <dbReference type="ARBA" id="ARBA00022723"/>
    </source>
</evidence>
<evidence type="ECO:0000256" key="10">
    <source>
        <dbReference type="RuleBase" id="RU361118"/>
    </source>
</evidence>
<evidence type="ECO:0000256" key="8">
    <source>
        <dbReference type="ARBA" id="ARBA00022842"/>
    </source>
</evidence>
<dbReference type="Gene3D" id="3.40.50.1000">
    <property type="entry name" value="HAD superfamily/HAD-like"/>
    <property type="match status" value="1"/>
</dbReference>
<dbReference type="CDD" id="cd02585">
    <property type="entry name" value="HAD_PMM"/>
    <property type="match status" value="1"/>
</dbReference>
<organism evidence="11 12">
    <name type="scientific">Phyllosticta citriasiana</name>
    <dbReference type="NCBI Taxonomy" id="595635"/>
    <lineage>
        <taxon>Eukaryota</taxon>
        <taxon>Fungi</taxon>
        <taxon>Dikarya</taxon>
        <taxon>Ascomycota</taxon>
        <taxon>Pezizomycotina</taxon>
        <taxon>Dothideomycetes</taxon>
        <taxon>Dothideomycetes incertae sedis</taxon>
        <taxon>Botryosphaeriales</taxon>
        <taxon>Phyllostictaceae</taxon>
        <taxon>Phyllosticta</taxon>
    </lineage>
</organism>
<dbReference type="PANTHER" id="PTHR10466">
    <property type="entry name" value="PHOSPHOMANNOMUTASE"/>
    <property type="match status" value="1"/>
</dbReference>
<comment type="catalytic activity">
    <reaction evidence="10">
        <text>alpha-D-mannose 1-phosphate = D-mannose 6-phosphate</text>
        <dbReference type="Rhea" id="RHEA:11140"/>
        <dbReference type="ChEBI" id="CHEBI:58409"/>
        <dbReference type="ChEBI" id="CHEBI:58735"/>
        <dbReference type="EC" id="5.4.2.8"/>
    </reaction>
</comment>
<comment type="caution">
    <text evidence="11">The sequence shown here is derived from an EMBL/GenBank/DDBJ whole genome shotgun (WGS) entry which is preliminary data.</text>
</comment>
<dbReference type="InterPro" id="IPR006379">
    <property type="entry name" value="HAD-SF_hydro_IIB"/>
</dbReference>
<evidence type="ECO:0000256" key="6">
    <source>
        <dbReference type="ARBA" id="ARBA00022490"/>
    </source>
</evidence>
<keyword evidence="6 10" id="KW-0963">Cytoplasm</keyword>
<dbReference type="SFLD" id="SFLDG01140">
    <property type="entry name" value="C2.B:_Phosphomannomutase_and_P"/>
    <property type="match status" value="1"/>
</dbReference>
<evidence type="ECO:0000313" key="12">
    <source>
        <dbReference type="Proteomes" id="UP001363622"/>
    </source>
</evidence>
<dbReference type="Proteomes" id="UP001363622">
    <property type="component" value="Unassembled WGS sequence"/>
</dbReference>
<keyword evidence="9 10" id="KW-0413">Isomerase</keyword>
<evidence type="ECO:0000256" key="2">
    <source>
        <dbReference type="ARBA" id="ARBA00004699"/>
    </source>
</evidence>
<dbReference type="Pfam" id="PF03332">
    <property type="entry name" value="PMM"/>
    <property type="match status" value="1"/>
</dbReference>
<keyword evidence="8" id="KW-0460">Magnesium</keyword>
<comment type="subunit">
    <text evidence="4 10">Homodimer.</text>
</comment>
<dbReference type="InterPro" id="IPR043169">
    <property type="entry name" value="PMM_cap"/>
</dbReference>
<gene>
    <name evidence="11" type="ORF">IWZ03DRAFT_109799</name>
</gene>
<comment type="function">
    <text evidence="10">Involved in the synthesis of the GDP-mannose and dolichol-phosphate-mannose required for a number of critical mannosyl transfer reactions.</text>
</comment>
<comment type="subcellular location">
    <subcellularLocation>
        <location evidence="1 10">Cytoplasm</location>
    </subcellularLocation>
</comment>
<evidence type="ECO:0000256" key="3">
    <source>
        <dbReference type="ARBA" id="ARBA00009736"/>
    </source>
</evidence>
<evidence type="ECO:0000256" key="4">
    <source>
        <dbReference type="ARBA" id="ARBA00011738"/>
    </source>
</evidence>
<dbReference type="InterPro" id="IPR023214">
    <property type="entry name" value="HAD_sf"/>
</dbReference>
<dbReference type="SFLD" id="SFLDG01143">
    <property type="entry name" value="C2.B.3:_Phosphomannomutase_Lik"/>
    <property type="match status" value="1"/>
</dbReference>
<dbReference type="SFLD" id="SFLDF00445">
    <property type="entry name" value="alpha-phosphomannomutase"/>
    <property type="match status" value="1"/>
</dbReference>
<name>A0ABR1KVB3_9PEZI</name>
<evidence type="ECO:0000256" key="9">
    <source>
        <dbReference type="ARBA" id="ARBA00023235"/>
    </source>
</evidence>
<dbReference type="InterPro" id="IPR005002">
    <property type="entry name" value="PMM"/>
</dbReference>
<comment type="pathway">
    <text evidence="2 10">Nucleotide-sugar biosynthesis; GDP-alpha-D-mannose biosynthesis; alpha-D-mannose 1-phosphate from D-fructose 6-phosphate: step 2/2.</text>
</comment>
<dbReference type="PANTHER" id="PTHR10466:SF0">
    <property type="entry name" value="PHOSPHOMANNOMUTASE"/>
    <property type="match status" value="1"/>
</dbReference>
<evidence type="ECO:0000256" key="5">
    <source>
        <dbReference type="ARBA" id="ARBA00012730"/>
    </source>
</evidence>
<dbReference type="NCBIfam" id="TIGR01484">
    <property type="entry name" value="HAD-SF-IIB"/>
    <property type="match status" value="1"/>
</dbReference>
<reference evidence="11 12" key="1">
    <citation type="submission" date="2024-04" db="EMBL/GenBank/DDBJ databases">
        <title>Phyllosticta paracitricarpa is synonymous to the EU quarantine fungus P. citricarpa based on phylogenomic analyses.</title>
        <authorList>
            <consortium name="Lawrence Berkeley National Laboratory"/>
            <person name="Van Ingen-Buijs V.A."/>
            <person name="Van Westerhoven A.C."/>
            <person name="Haridas S."/>
            <person name="Skiadas P."/>
            <person name="Martin F."/>
            <person name="Groenewald J.Z."/>
            <person name="Crous P.W."/>
            <person name="Seidl M.F."/>
        </authorList>
    </citation>
    <scope>NUCLEOTIDE SEQUENCE [LARGE SCALE GENOMIC DNA]</scope>
    <source>
        <strain evidence="11 12">CBS 123371</strain>
    </source>
</reference>
<accession>A0ABR1KVB3</accession>
<dbReference type="EC" id="5.4.2.8" evidence="5 10"/>